<feature type="region of interest" description="Disordered" evidence="1">
    <location>
        <begin position="80"/>
        <end position="130"/>
    </location>
</feature>
<accession>A0A3M2RR86</accession>
<dbReference type="OrthoDB" id="10462318at2759"/>
<protein>
    <submittedName>
        <fullName evidence="2">Uncharacterized protein</fullName>
    </submittedName>
</protein>
<organism evidence="2 3">
    <name type="scientific">Fusarium kuroshium</name>
    <dbReference type="NCBI Taxonomy" id="2010991"/>
    <lineage>
        <taxon>Eukaryota</taxon>
        <taxon>Fungi</taxon>
        <taxon>Dikarya</taxon>
        <taxon>Ascomycota</taxon>
        <taxon>Pezizomycotina</taxon>
        <taxon>Sordariomycetes</taxon>
        <taxon>Hypocreomycetidae</taxon>
        <taxon>Hypocreales</taxon>
        <taxon>Nectriaceae</taxon>
        <taxon>Fusarium</taxon>
        <taxon>Fusarium solani species complex</taxon>
    </lineage>
</organism>
<dbReference type="EMBL" id="NKUJ01000325">
    <property type="protein sequence ID" value="RMJ07719.1"/>
    <property type="molecule type" value="Genomic_DNA"/>
</dbReference>
<evidence type="ECO:0000313" key="2">
    <source>
        <dbReference type="EMBL" id="RMJ07719.1"/>
    </source>
</evidence>
<comment type="caution">
    <text evidence="2">The sequence shown here is derived from an EMBL/GenBank/DDBJ whole genome shotgun (WGS) entry which is preliminary data.</text>
</comment>
<reference evidence="2 3" key="1">
    <citation type="submission" date="2017-06" db="EMBL/GenBank/DDBJ databases">
        <title>Comparative genomic analysis of Ambrosia Fusariam Clade fungi.</title>
        <authorList>
            <person name="Stajich J.E."/>
            <person name="Carrillo J."/>
            <person name="Kijimoto T."/>
            <person name="Eskalen A."/>
            <person name="O'Donnell K."/>
            <person name="Kasson M."/>
        </authorList>
    </citation>
    <scope>NUCLEOTIDE SEQUENCE [LARGE SCALE GENOMIC DNA]</scope>
    <source>
        <strain evidence="2">UCR3666</strain>
    </source>
</reference>
<gene>
    <name evidence="2" type="ORF">CDV36_012683</name>
</gene>
<evidence type="ECO:0000313" key="3">
    <source>
        <dbReference type="Proteomes" id="UP000277212"/>
    </source>
</evidence>
<proteinExistence type="predicted"/>
<dbReference type="Proteomes" id="UP000277212">
    <property type="component" value="Unassembled WGS sequence"/>
</dbReference>
<dbReference type="AlphaFoldDB" id="A0A3M2RR86"/>
<feature type="compositionally biased region" description="Acidic residues" evidence="1">
    <location>
        <begin position="115"/>
        <end position="130"/>
    </location>
</feature>
<keyword evidence="3" id="KW-1185">Reference proteome</keyword>
<evidence type="ECO:0000256" key="1">
    <source>
        <dbReference type="SAM" id="MobiDB-lite"/>
    </source>
</evidence>
<sequence length="166" mass="17401">MESLQCDRETELDLDRWASARHEKNLQVEEAAAQDALDMDLALAFDTVREGGMPRQGVDEATAEGATAAATVVVTGTAGVDDGEDAQHAADTPAVPACPARAEAVVDDYSRDNTAEEEPQPDSGVDDDAAVADEAANAVEAAADGVVDVAALEELWPERGRRHPTC</sequence>
<name>A0A3M2RR86_9HYPO</name>